<dbReference type="PANTHER" id="PTHR22572">
    <property type="entry name" value="SUGAR-1-PHOSPHATE GUANYL TRANSFERASE"/>
    <property type="match status" value="1"/>
</dbReference>
<protein>
    <submittedName>
        <fullName evidence="3">Nucleotidyltransferase family protein</fullName>
    </submittedName>
</protein>
<dbReference type="SUPFAM" id="SSF53448">
    <property type="entry name" value="Nucleotide-diphospho-sugar transferases"/>
    <property type="match status" value="1"/>
</dbReference>
<dbReference type="Pfam" id="PF00483">
    <property type="entry name" value="NTP_transferase"/>
    <property type="match status" value="1"/>
</dbReference>
<dbReference type="InterPro" id="IPR005835">
    <property type="entry name" value="NTP_transferase_dom"/>
</dbReference>
<dbReference type="CDD" id="cd04181">
    <property type="entry name" value="NTP_transferase"/>
    <property type="match status" value="1"/>
</dbReference>
<sequence length="242" mass="27583">MKAVILAGGFGKRLRPLTDDRPKSMVEICGRPLAEWQILWLKRYGITEYVFLLGYAKEKVIEYFGSGKKFDVSISYVVEDEPLGTGGAIKNAEPILKNEEVFIIINGDVITDLNPLEMSKKLEDNSLAVIALVYMRSPYGIVKVEEDYVVEFVEKPVIEHTINAGIYIMKSQILDYLPVKGDIERTTFPLLASKKLLKGYIYRDAFWKSIDTVKDLEEVTQILKNMYPDICLDDRSNRARAM</sequence>
<dbReference type="EMBL" id="DTDH01000006">
    <property type="protein sequence ID" value="HGT97866.1"/>
    <property type="molecule type" value="Genomic_DNA"/>
</dbReference>
<name>A0A7J3MWI7_9CREN</name>
<proteinExistence type="predicted"/>
<reference evidence="3" key="1">
    <citation type="journal article" date="2020" name="mSystems">
        <title>Genome- and Community-Level Interaction Insights into Carbon Utilization and Element Cycling Functions of Hydrothermarchaeota in Hydrothermal Sediment.</title>
        <authorList>
            <person name="Zhou Z."/>
            <person name="Liu Y."/>
            <person name="Xu W."/>
            <person name="Pan J."/>
            <person name="Luo Z.H."/>
            <person name="Li M."/>
        </authorList>
    </citation>
    <scope>NUCLEOTIDE SEQUENCE [LARGE SCALE GENOMIC DNA]</scope>
    <source>
        <strain evidence="2">SpSt-629</strain>
        <strain evidence="3">SpSt-688</strain>
    </source>
</reference>
<evidence type="ECO:0000313" key="2">
    <source>
        <dbReference type="EMBL" id="HFQ78358.1"/>
    </source>
</evidence>
<feature type="domain" description="Nucleotidyl transferase" evidence="1">
    <location>
        <begin position="2"/>
        <end position="223"/>
    </location>
</feature>
<comment type="caution">
    <text evidence="3">The sequence shown here is derived from an EMBL/GenBank/DDBJ whole genome shotgun (WGS) entry which is preliminary data.</text>
</comment>
<accession>A0A7J3MWI7</accession>
<gene>
    <name evidence="2" type="ORF">ENT99_01465</name>
    <name evidence="3" type="ORF">ENU64_00355</name>
</gene>
<dbReference type="InterPro" id="IPR050486">
    <property type="entry name" value="Mannose-1P_guanyltransferase"/>
</dbReference>
<evidence type="ECO:0000259" key="1">
    <source>
        <dbReference type="Pfam" id="PF00483"/>
    </source>
</evidence>
<dbReference type="AlphaFoldDB" id="A0A7J3MWI7"/>
<dbReference type="InterPro" id="IPR029044">
    <property type="entry name" value="Nucleotide-diphossugar_trans"/>
</dbReference>
<organism evidence="3">
    <name type="scientific">Ignisphaera aggregans</name>
    <dbReference type="NCBI Taxonomy" id="334771"/>
    <lineage>
        <taxon>Archaea</taxon>
        <taxon>Thermoproteota</taxon>
        <taxon>Thermoprotei</taxon>
        <taxon>Desulfurococcales</taxon>
        <taxon>Desulfurococcaceae</taxon>
        <taxon>Ignisphaera</taxon>
    </lineage>
</organism>
<dbReference type="EMBL" id="DTAU01000032">
    <property type="protein sequence ID" value="HFQ78358.1"/>
    <property type="molecule type" value="Genomic_DNA"/>
</dbReference>
<dbReference type="GO" id="GO:0016740">
    <property type="term" value="F:transferase activity"/>
    <property type="evidence" value="ECO:0007669"/>
    <property type="project" value="UniProtKB-KW"/>
</dbReference>
<dbReference type="Gene3D" id="3.90.550.10">
    <property type="entry name" value="Spore Coat Polysaccharide Biosynthesis Protein SpsA, Chain A"/>
    <property type="match status" value="1"/>
</dbReference>
<evidence type="ECO:0000313" key="3">
    <source>
        <dbReference type="EMBL" id="HGT97866.1"/>
    </source>
</evidence>
<keyword evidence="3" id="KW-0808">Transferase</keyword>